<dbReference type="VEuPathDB" id="FungiDB:PNEJI1_003776"/>
<dbReference type="Pfam" id="PF12767">
    <property type="entry name" value="SAGA-Tad1"/>
    <property type="match status" value="1"/>
</dbReference>
<protein>
    <submittedName>
        <fullName evidence="1">Uncharacterized protein</fullName>
    </submittedName>
</protein>
<dbReference type="EMBL" id="CAKM01000332">
    <property type="protein sequence ID" value="CCJ31492.1"/>
    <property type="molecule type" value="Genomic_DNA"/>
</dbReference>
<dbReference type="Proteomes" id="UP000010422">
    <property type="component" value="Unassembled WGS sequence"/>
</dbReference>
<evidence type="ECO:0000313" key="1">
    <source>
        <dbReference type="EMBL" id="CCJ31492.1"/>
    </source>
</evidence>
<name>L0PGX2_PNEJI</name>
<dbReference type="InterPro" id="IPR024738">
    <property type="entry name" value="Hfi1/Tada1"/>
</dbReference>
<organism evidence="2">
    <name type="scientific">Pneumocystis jirovecii</name>
    <name type="common">Human pneumocystis pneumonia agent</name>
    <dbReference type="NCBI Taxonomy" id="42068"/>
    <lineage>
        <taxon>Eukaryota</taxon>
        <taxon>Fungi</taxon>
        <taxon>Dikarya</taxon>
        <taxon>Ascomycota</taxon>
        <taxon>Taphrinomycotina</taxon>
        <taxon>Pneumocystomycetes</taxon>
        <taxon>Pneumocystaceae</taxon>
        <taxon>Pneumocystis</taxon>
    </lineage>
</organism>
<evidence type="ECO:0000313" key="2">
    <source>
        <dbReference type="Proteomes" id="UP000010422"/>
    </source>
</evidence>
<dbReference type="STRING" id="1209962.L0PGX2"/>
<proteinExistence type="predicted"/>
<dbReference type="GO" id="GO:0070461">
    <property type="term" value="C:SAGA-type complex"/>
    <property type="evidence" value="ECO:0007669"/>
    <property type="project" value="InterPro"/>
</dbReference>
<sequence length="59" mass="7136">MTRIEINPLLRKLRLVLKNKWAQYQIIITSFISGKMNREEFDLQINSILKKKYCQNPRV</sequence>
<comment type="caution">
    <text evidence="1">The sequence shown here is derived from an EMBL/GenBank/DDBJ whole genome shotgun (WGS) entry which is preliminary data.</text>
</comment>
<accession>L0PGX2</accession>
<reference evidence="1 2" key="1">
    <citation type="journal article" date="2012" name="MBio">
        <title>De novo assembly of the Pneumocystis jirovecii genome from a single bronchoalveolar lavage fluid specimen from a patient.</title>
        <authorList>
            <person name="Cisse O.H."/>
            <person name="Pagni M."/>
            <person name="Hauser P.M."/>
        </authorList>
    </citation>
    <scope>NUCLEOTIDE SEQUENCE [LARGE SCALE GENOMIC DNA]</scope>
    <source>
        <strain evidence="1 2">SE8</strain>
    </source>
</reference>
<dbReference type="AlphaFoldDB" id="L0PGX2"/>
<gene>
    <name evidence="1" type="ORF">PNEJI1_003776</name>
</gene>
<dbReference type="InParanoid" id="L0PGX2"/>